<reference evidence="4" key="1">
    <citation type="journal article" date="2021" name="Nat. Commun.">
        <title>Genetic determinants of endophytism in the Arabidopsis root mycobiome.</title>
        <authorList>
            <person name="Mesny F."/>
            <person name="Miyauchi S."/>
            <person name="Thiergart T."/>
            <person name="Pickel B."/>
            <person name="Atanasova L."/>
            <person name="Karlsson M."/>
            <person name="Huettel B."/>
            <person name="Barry K.W."/>
            <person name="Haridas S."/>
            <person name="Chen C."/>
            <person name="Bauer D."/>
            <person name="Andreopoulos W."/>
            <person name="Pangilinan J."/>
            <person name="LaButti K."/>
            <person name="Riley R."/>
            <person name="Lipzen A."/>
            <person name="Clum A."/>
            <person name="Drula E."/>
            <person name="Henrissat B."/>
            <person name="Kohler A."/>
            <person name="Grigoriev I.V."/>
            <person name="Martin F.M."/>
            <person name="Hacquard S."/>
        </authorList>
    </citation>
    <scope>NUCLEOTIDE SEQUENCE</scope>
    <source>
        <strain evidence="4">MPI-CAGE-AT-0021</strain>
    </source>
</reference>
<dbReference type="Pfam" id="PF00903">
    <property type="entry name" value="Glyoxalase"/>
    <property type="match status" value="1"/>
</dbReference>
<evidence type="ECO:0000313" key="4">
    <source>
        <dbReference type="EMBL" id="KAH7129572.1"/>
    </source>
</evidence>
<dbReference type="PANTHER" id="PTHR43048">
    <property type="entry name" value="METHYLMALONYL-COA EPIMERASE"/>
    <property type="match status" value="1"/>
</dbReference>
<accession>A0A9P9IQN1</accession>
<evidence type="ECO:0000256" key="1">
    <source>
        <dbReference type="ARBA" id="ARBA00022723"/>
    </source>
</evidence>
<dbReference type="InterPro" id="IPR051785">
    <property type="entry name" value="MMCE/EMCE_epimerase"/>
</dbReference>
<dbReference type="OrthoDB" id="3360610at2759"/>
<dbReference type="GO" id="GO:0004493">
    <property type="term" value="F:methylmalonyl-CoA epimerase activity"/>
    <property type="evidence" value="ECO:0007669"/>
    <property type="project" value="TreeGrafter"/>
</dbReference>
<feature type="domain" description="VOC" evidence="3">
    <location>
        <begin position="26"/>
        <end position="135"/>
    </location>
</feature>
<name>A0A9P9IQN1_9HYPO</name>
<sequence>MASTEFLQFRDEPWKAPDPSRVRLLRPARAVYGYPDLEAAERFLVEFGLREVGRSQDPPSISFVGHDTHPVSFVAQKADAPQLLGYYFESASQDDFDKAAKVPGAGPITPLKTLGGGYSITIIDPSGLPFGVVYGVEKREYDPPPKELLPHNYPAAGDWDKDKKPRRGKYQRLTHGRIPVYKLGHCGYWTKDLQESVRFYVKYFNFVPSDIMMLEQANRPLLAFFRLGLGKDYTDHHCFILTQSGAPGPPPGPHHASFEVESADHQFIGHEHLSSLGYTPFWGVGRHIEGSQVFDYWLDGSGFMLEHYADGDLLNEDSETNWVSMTRDKHSNWGPDFPPNLQRE</sequence>
<organism evidence="4 5">
    <name type="scientific">Dactylonectria estremocensis</name>
    <dbReference type="NCBI Taxonomy" id="1079267"/>
    <lineage>
        <taxon>Eukaryota</taxon>
        <taxon>Fungi</taxon>
        <taxon>Dikarya</taxon>
        <taxon>Ascomycota</taxon>
        <taxon>Pezizomycotina</taxon>
        <taxon>Sordariomycetes</taxon>
        <taxon>Hypocreomycetidae</taxon>
        <taxon>Hypocreales</taxon>
        <taxon>Nectriaceae</taxon>
        <taxon>Dactylonectria</taxon>
    </lineage>
</organism>
<dbReference type="GO" id="GO:0046872">
    <property type="term" value="F:metal ion binding"/>
    <property type="evidence" value="ECO:0007669"/>
    <property type="project" value="UniProtKB-KW"/>
</dbReference>
<dbReference type="InterPro" id="IPR037523">
    <property type="entry name" value="VOC_core"/>
</dbReference>
<comment type="caution">
    <text evidence="4">The sequence shown here is derived from an EMBL/GenBank/DDBJ whole genome shotgun (WGS) entry which is preliminary data.</text>
</comment>
<keyword evidence="1" id="KW-0479">Metal-binding</keyword>
<dbReference type="PROSITE" id="PS51819">
    <property type="entry name" value="VOC"/>
    <property type="match status" value="2"/>
</dbReference>
<gene>
    <name evidence="4" type="ORF">B0J13DRAFT_453526</name>
</gene>
<evidence type="ECO:0000259" key="3">
    <source>
        <dbReference type="PROSITE" id="PS51819"/>
    </source>
</evidence>
<keyword evidence="5" id="KW-1185">Reference proteome</keyword>
<dbReference type="AlphaFoldDB" id="A0A9P9IQN1"/>
<keyword evidence="4" id="KW-0560">Oxidoreductase</keyword>
<dbReference type="EMBL" id="JAGMUU010000021">
    <property type="protein sequence ID" value="KAH7129572.1"/>
    <property type="molecule type" value="Genomic_DNA"/>
</dbReference>
<evidence type="ECO:0000256" key="2">
    <source>
        <dbReference type="SAM" id="MobiDB-lite"/>
    </source>
</evidence>
<dbReference type="Gene3D" id="3.10.180.10">
    <property type="entry name" value="2,3-Dihydroxybiphenyl 1,2-Dioxygenase, domain 1"/>
    <property type="match status" value="2"/>
</dbReference>
<dbReference type="GO" id="GO:0046491">
    <property type="term" value="P:L-methylmalonyl-CoA metabolic process"/>
    <property type="evidence" value="ECO:0007669"/>
    <property type="project" value="TreeGrafter"/>
</dbReference>
<feature type="region of interest" description="Disordered" evidence="2">
    <location>
        <begin position="145"/>
        <end position="166"/>
    </location>
</feature>
<proteinExistence type="predicted"/>
<dbReference type="GO" id="GO:0005739">
    <property type="term" value="C:mitochondrion"/>
    <property type="evidence" value="ECO:0007669"/>
    <property type="project" value="TreeGrafter"/>
</dbReference>
<dbReference type="InterPro" id="IPR004360">
    <property type="entry name" value="Glyas_Fos-R_dOase_dom"/>
</dbReference>
<dbReference type="PANTHER" id="PTHR43048:SF3">
    <property type="entry name" value="METHYLMALONYL-COA EPIMERASE, MITOCHONDRIAL"/>
    <property type="match status" value="1"/>
</dbReference>
<evidence type="ECO:0000313" key="5">
    <source>
        <dbReference type="Proteomes" id="UP000717696"/>
    </source>
</evidence>
<feature type="domain" description="VOC" evidence="3">
    <location>
        <begin position="182"/>
        <end position="310"/>
    </location>
</feature>
<dbReference type="SUPFAM" id="SSF54593">
    <property type="entry name" value="Glyoxalase/Bleomycin resistance protein/Dihydroxybiphenyl dioxygenase"/>
    <property type="match status" value="1"/>
</dbReference>
<keyword evidence="4" id="KW-0223">Dioxygenase</keyword>
<dbReference type="InterPro" id="IPR029068">
    <property type="entry name" value="Glyas_Bleomycin-R_OHBP_Dase"/>
</dbReference>
<dbReference type="Proteomes" id="UP000717696">
    <property type="component" value="Unassembled WGS sequence"/>
</dbReference>
<protein>
    <submittedName>
        <fullName evidence="4">Glyoxalase/Bleomycin resistance protein/Dihydroxybiphenyl dioxygenase</fullName>
    </submittedName>
</protein>
<dbReference type="GO" id="GO:0051213">
    <property type="term" value="F:dioxygenase activity"/>
    <property type="evidence" value="ECO:0007669"/>
    <property type="project" value="UniProtKB-KW"/>
</dbReference>